<dbReference type="Proteomes" id="UP000759537">
    <property type="component" value="Unassembled WGS sequence"/>
</dbReference>
<sequence>MPYYKRATAPAEAPLCRPQDSRGKSAHRAHSVDKFEVRKQREGHRYRNDQVAPLPTVQRVNQETTRNLGHAQLLFTAEHVSPFAPTSREVQLVATRENILCVGSSSRRRSERMYEKPIRRRLRPYLKLDCAFSKLFFAVFCLAPYYTHSGIFLGILTLVMAERDVLLNIHLEEKQNEMKLMKTLEVV</sequence>
<evidence type="ECO:0000313" key="2">
    <source>
        <dbReference type="EMBL" id="KAF8465162.1"/>
    </source>
</evidence>
<gene>
    <name evidence="2" type="ORF">DFH94DRAFT_686449</name>
</gene>
<protein>
    <submittedName>
        <fullName evidence="2">Uncharacterized protein</fullName>
    </submittedName>
</protein>
<accession>A0A9P5JWA0</accession>
<dbReference type="EMBL" id="WHVB01000049">
    <property type="protein sequence ID" value="KAF8465162.1"/>
    <property type="molecule type" value="Genomic_DNA"/>
</dbReference>
<evidence type="ECO:0000313" key="3">
    <source>
        <dbReference type="Proteomes" id="UP000759537"/>
    </source>
</evidence>
<proteinExistence type="predicted"/>
<keyword evidence="3" id="KW-1185">Reference proteome</keyword>
<comment type="caution">
    <text evidence="2">The sequence shown here is derived from an EMBL/GenBank/DDBJ whole genome shotgun (WGS) entry which is preliminary data.</text>
</comment>
<feature type="region of interest" description="Disordered" evidence="1">
    <location>
        <begin position="1"/>
        <end position="34"/>
    </location>
</feature>
<organism evidence="2 3">
    <name type="scientific">Russula ochroleuca</name>
    <dbReference type="NCBI Taxonomy" id="152965"/>
    <lineage>
        <taxon>Eukaryota</taxon>
        <taxon>Fungi</taxon>
        <taxon>Dikarya</taxon>
        <taxon>Basidiomycota</taxon>
        <taxon>Agaricomycotina</taxon>
        <taxon>Agaricomycetes</taxon>
        <taxon>Russulales</taxon>
        <taxon>Russulaceae</taxon>
        <taxon>Russula</taxon>
    </lineage>
</organism>
<reference evidence="2" key="2">
    <citation type="journal article" date="2020" name="Nat. Commun.">
        <title>Large-scale genome sequencing of mycorrhizal fungi provides insights into the early evolution of symbiotic traits.</title>
        <authorList>
            <person name="Miyauchi S."/>
            <person name="Kiss E."/>
            <person name="Kuo A."/>
            <person name="Drula E."/>
            <person name="Kohler A."/>
            <person name="Sanchez-Garcia M."/>
            <person name="Morin E."/>
            <person name="Andreopoulos B."/>
            <person name="Barry K.W."/>
            <person name="Bonito G."/>
            <person name="Buee M."/>
            <person name="Carver A."/>
            <person name="Chen C."/>
            <person name="Cichocki N."/>
            <person name="Clum A."/>
            <person name="Culley D."/>
            <person name="Crous P.W."/>
            <person name="Fauchery L."/>
            <person name="Girlanda M."/>
            <person name="Hayes R.D."/>
            <person name="Keri Z."/>
            <person name="LaButti K."/>
            <person name="Lipzen A."/>
            <person name="Lombard V."/>
            <person name="Magnuson J."/>
            <person name="Maillard F."/>
            <person name="Murat C."/>
            <person name="Nolan M."/>
            <person name="Ohm R.A."/>
            <person name="Pangilinan J."/>
            <person name="Pereira M.F."/>
            <person name="Perotto S."/>
            <person name="Peter M."/>
            <person name="Pfister S."/>
            <person name="Riley R."/>
            <person name="Sitrit Y."/>
            <person name="Stielow J.B."/>
            <person name="Szollosi G."/>
            <person name="Zifcakova L."/>
            <person name="Stursova M."/>
            <person name="Spatafora J.W."/>
            <person name="Tedersoo L."/>
            <person name="Vaario L.M."/>
            <person name="Yamada A."/>
            <person name="Yan M."/>
            <person name="Wang P."/>
            <person name="Xu J."/>
            <person name="Bruns T."/>
            <person name="Baldrian P."/>
            <person name="Vilgalys R."/>
            <person name="Dunand C."/>
            <person name="Henrissat B."/>
            <person name="Grigoriev I.V."/>
            <person name="Hibbett D."/>
            <person name="Nagy L.G."/>
            <person name="Martin F.M."/>
        </authorList>
    </citation>
    <scope>NUCLEOTIDE SEQUENCE</scope>
    <source>
        <strain evidence="2">Prilba</strain>
    </source>
</reference>
<evidence type="ECO:0000256" key="1">
    <source>
        <dbReference type="SAM" id="MobiDB-lite"/>
    </source>
</evidence>
<reference evidence="2" key="1">
    <citation type="submission" date="2019-10" db="EMBL/GenBank/DDBJ databases">
        <authorList>
            <consortium name="DOE Joint Genome Institute"/>
            <person name="Kuo A."/>
            <person name="Miyauchi S."/>
            <person name="Kiss E."/>
            <person name="Drula E."/>
            <person name="Kohler A."/>
            <person name="Sanchez-Garcia M."/>
            <person name="Andreopoulos B."/>
            <person name="Barry K.W."/>
            <person name="Bonito G."/>
            <person name="Buee M."/>
            <person name="Carver A."/>
            <person name="Chen C."/>
            <person name="Cichocki N."/>
            <person name="Clum A."/>
            <person name="Culley D."/>
            <person name="Crous P.W."/>
            <person name="Fauchery L."/>
            <person name="Girlanda M."/>
            <person name="Hayes R."/>
            <person name="Keri Z."/>
            <person name="LaButti K."/>
            <person name="Lipzen A."/>
            <person name="Lombard V."/>
            <person name="Magnuson J."/>
            <person name="Maillard F."/>
            <person name="Morin E."/>
            <person name="Murat C."/>
            <person name="Nolan M."/>
            <person name="Ohm R."/>
            <person name="Pangilinan J."/>
            <person name="Pereira M."/>
            <person name="Perotto S."/>
            <person name="Peter M."/>
            <person name="Riley R."/>
            <person name="Sitrit Y."/>
            <person name="Stielow B."/>
            <person name="Szollosi G."/>
            <person name="Zifcakova L."/>
            <person name="Stursova M."/>
            <person name="Spatafora J.W."/>
            <person name="Tedersoo L."/>
            <person name="Vaario L.-M."/>
            <person name="Yamada A."/>
            <person name="Yan M."/>
            <person name="Wang P."/>
            <person name="Xu J."/>
            <person name="Bruns T."/>
            <person name="Baldrian P."/>
            <person name="Vilgalys R."/>
            <person name="Henrissat B."/>
            <person name="Grigoriev I.V."/>
            <person name="Hibbett D."/>
            <person name="Nagy L.G."/>
            <person name="Martin F.M."/>
        </authorList>
    </citation>
    <scope>NUCLEOTIDE SEQUENCE</scope>
    <source>
        <strain evidence="2">Prilba</strain>
    </source>
</reference>
<name>A0A9P5JWA0_9AGAM</name>
<dbReference type="AlphaFoldDB" id="A0A9P5JWA0"/>